<evidence type="ECO:0000313" key="2">
    <source>
        <dbReference type="EMBL" id="GAG26959.1"/>
    </source>
</evidence>
<accession>X0W7R8</accession>
<reference evidence="2" key="1">
    <citation type="journal article" date="2014" name="Front. Microbiol.">
        <title>High frequency of phylogenetically diverse reductive dehalogenase-homologous genes in deep subseafloor sedimentary metagenomes.</title>
        <authorList>
            <person name="Kawai M."/>
            <person name="Futagami T."/>
            <person name="Toyoda A."/>
            <person name="Takaki Y."/>
            <person name="Nishi S."/>
            <person name="Hori S."/>
            <person name="Arai W."/>
            <person name="Tsubouchi T."/>
            <person name="Morono Y."/>
            <person name="Uchiyama I."/>
            <person name="Ito T."/>
            <person name="Fujiyama A."/>
            <person name="Inagaki F."/>
            <person name="Takami H."/>
        </authorList>
    </citation>
    <scope>NUCLEOTIDE SEQUENCE</scope>
    <source>
        <strain evidence="2">Expedition CK06-06</strain>
    </source>
</reference>
<dbReference type="InterPro" id="IPR036086">
    <property type="entry name" value="ParB/Sulfiredoxin_sf"/>
</dbReference>
<protein>
    <recommendedName>
        <fullName evidence="1">DUF4326 domain-containing protein</fullName>
    </recommendedName>
</protein>
<feature type="non-terminal residue" evidence="2">
    <location>
        <position position="258"/>
    </location>
</feature>
<comment type="caution">
    <text evidence="2">The sequence shown here is derived from an EMBL/GenBank/DDBJ whole genome shotgun (WGS) entry which is preliminary data.</text>
</comment>
<gene>
    <name evidence="2" type="ORF">S01H1_55710</name>
</gene>
<evidence type="ECO:0000259" key="1">
    <source>
        <dbReference type="Pfam" id="PF14216"/>
    </source>
</evidence>
<dbReference type="SUPFAM" id="SSF110849">
    <property type="entry name" value="ParB/Sulfiredoxin"/>
    <property type="match status" value="1"/>
</dbReference>
<dbReference type="Pfam" id="PF14216">
    <property type="entry name" value="DUF4326"/>
    <property type="match status" value="1"/>
</dbReference>
<proteinExistence type="predicted"/>
<feature type="domain" description="DUF4326" evidence="1">
    <location>
        <begin position="204"/>
        <end position="258"/>
    </location>
</feature>
<dbReference type="EMBL" id="BARS01036224">
    <property type="protein sequence ID" value="GAG26959.1"/>
    <property type="molecule type" value="Genomic_DNA"/>
</dbReference>
<dbReference type="AlphaFoldDB" id="X0W7R8"/>
<name>X0W7R8_9ZZZZ</name>
<dbReference type="InterPro" id="IPR025475">
    <property type="entry name" value="DUF4326"/>
</dbReference>
<sequence length="258" mass="28756">GILEPVVVSGDLILDGRHRWKACKKLGIECPTKRWNGKGSELEFVISMNLLRRQLTASQKAAVASEAMPHFEKLAKKRQSAAGGYNPRSKANASGKLATSVGVNPQARQEAAAAFGAKPRYVQEAKKLREEAPQVFARVKAGEINMQDAKREAKAVKATETAKTKPWPEEERQLRKELEAGRAVVVNLQRHHHLVNWALSKSLLVRVDRASEWGNPFLLDKDGDRKTVIENYKQHYLPNKPSLMRQLGELKGMALGCH</sequence>
<organism evidence="2">
    <name type="scientific">marine sediment metagenome</name>
    <dbReference type="NCBI Taxonomy" id="412755"/>
    <lineage>
        <taxon>unclassified sequences</taxon>
        <taxon>metagenomes</taxon>
        <taxon>ecological metagenomes</taxon>
    </lineage>
</organism>
<feature type="non-terminal residue" evidence="2">
    <location>
        <position position="1"/>
    </location>
</feature>